<sequence length="59" mass="6739">MLEGYIADILSNDISYQKEDLEGAQKTEQQIISILKKKGFSAENITTVTPLIRQQIEKR</sequence>
<proteinExistence type="predicted"/>
<name>A1ZRI3_MICM2</name>
<comment type="caution">
    <text evidence="1">The sequence shown here is derived from an EMBL/GenBank/DDBJ whole genome shotgun (WGS) entry which is preliminary data.</text>
</comment>
<gene>
    <name evidence="1" type="ORF">M23134_04761</name>
</gene>
<protein>
    <submittedName>
        <fullName evidence="1">Uncharacterized protein</fullName>
    </submittedName>
</protein>
<organism evidence="1 2">
    <name type="scientific">Microscilla marina ATCC 23134</name>
    <dbReference type="NCBI Taxonomy" id="313606"/>
    <lineage>
        <taxon>Bacteria</taxon>
        <taxon>Pseudomonadati</taxon>
        <taxon>Bacteroidota</taxon>
        <taxon>Cytophagia</taxon>
        <taxon>Cytophagales</taxon>
        <taxon>Microscillaceae</taxon>
        <taxon>Microscilla</taxon>
    </lineage>
</organism>
<dbReference type="AlphaFoldDB" id="A1ZRI3"/>
<accession>A1ZRI3</accession>
<reference evidence="1 2" key="1">
    <citation type="submission" date="2007-01" db="EMBL/GenBank/DDBJ databases">
        <authorList>
            <person name="Haygood M."/>
            <person name="Podell S."/>
            <person name="Anderson C."/>
            <person name="Hopkinson B."/>
            <person name="Roe K."/>
            <person name="Barbeau K."/>
            <person name="Gaasterland T."/>
            <person name="Ferriera S."/>
            <person name="Johnson J."/>
            <person name="Kravitz S."/>
            <person name="Beeson K."/>
            <person name="Sutton G."/>
            <person name="Rogers Y.-H."/>
            <person name="Friedman R."/>
            <person name="Frazier M."/>
            <person name="Venter J.C."/>
        </authorList>
    </citation>
    <scope>NUCLEOTIDE SEQUENCE [LARGE SCALE GENOMIC DNA]</scope>
    <source>
        <strain evidence="1 2">ATCC 23134</strain>
    </source>
</reference>
<keyword evidence="2" id="KW-1185">Reference proteome</keyword>
<evidence type="ECO:0000313" key="1">
    <source>
        <dbReference type="EMBL" id="EAY27073.1"/>
    </source>
</evidence>
<dbReference type="Proteomes" id="UP000004095">
    <property type="component" value="Unassembled WGS sequence"/>
</dbReference>
<evidence type="ECO:0000313" key="2">
    <source>
        <dbReference type="Proteomes" id="UP000004095"/>
    </source>
</evidence>
<dbReference type="EMBL" id="AAWS01000027">
    <property type="protein sequence ID" value="EAY27073.1"/>
    <property type="molecule type" value="Genomic_DNA"/>
</dbReference>